<dbReference type="PROSITE" id="PS50157">
    <property type="entry name" value="ZINC_FINGER_C2H2_2"/>
    <property type="match status" value="1"/>
</dbReference>
<evidence type="ECO:0000313" key="10">
    <source>
        <dbReference type="EMBL" id="KAK2171951.1"/>
    </source>
</evidence>
<evidence type="ECO:0000256" key="6">
    <source>
        <dbReference type="ARBA" id="ARBA00023242"/>
    </source>
</evidence>
<dbReference type="CDD" id="cd20386">
    <property type="entry name" value="Tudor_PHF20-like"/>
    <property type="match status" value="1"/>
</dbReference>
<dbReference type="InterPro" id="IPR043449">
    <property type="entry name" value="PHF20-like"/>
</dbReference>
<keyword evidence="11" id="KW-1185">Reference proteome</keyword>
<feature type="compositionally biased region" description="Low complexity" evidence="8">
    <location>
        <begin position="454"/>
        <end position="466"/>
    </location>
</feature>
<dbReference type="GO" id="GO:0006357">
    <property type="term" value="P:regulation of transcription by RNA polymerase II"/>
    <property type="evidence" value="ECO:0007669"/>
    <property type="project" value="TreeGrafter"/>
</dbReference>
<keyword evidence="2" id="KW-0479">Metal-binding</keyword>
<dbReference type="EMBL" id="JAODUO010001010">
    <property type="protein sequence ID" value="KAK2171951.1"/>
    <property type="molecule type" value="Genomic_DNA"/>
</dbReference>
<protein>
    <recommendedName>
        <fullName evidence="9">C2H2-type domain-containing protein</fullName>
    </recommendedName>
</protein>
<dbReference type="SUPFAM" id="SSF57903">
    <property type="entry name" value="FYVE/PHD zinc finger"/>
    <property type="match status" value="1"/>
</dbReference>
<dbReference type="PANTHER" id="PTHR15856:SF51">
    <property type="entry name" value="MBD-R2"/>
    <property type="match status" value="1"/>
</dbReference>
<feature type="compositionally biased region" description="Polar residues" evidence="8">
    <location>
        <begin position="330"/>
        <end position="355"/>
    </location>
</feature>
<gene>
    <name evidence="10" type="ORF">NP493_1013g01026</name>
</gene>
<dbReference type="PROSITE" id="PS00028">
    <property type="entry name" value="ZINC_FINGER_C2H2_1"/>
    <property type="match status" value="1"/>
</dbReference>
<comment type="caution">
    <text evidence="10">The sequence shown here is derived from an EMBL/GenBank/DDBJ whole genome shotgun (WGS) entry which is preliminary data.</text>
</comment>
<dbReference type="Proteomes" id="UP001209878">
    <property type="component" value="Unassembled WGS sequence"/>
</dbReference>
<proteinExistence type="predicted"/>
<evidence type="ECO:0000256" key="5">
    <source>
        <dbReference type="ARBA" id="ARBA00022833"/>
    </source>
</evidence>
<dbReference type="AlphaFoldDB" id="A0AAD9KIS6"/>
<dbReference type="Gene3D" id="3.30.40.10">
    <property type="entry name" value="Zinc/RING finger domain, C3HC4 (zinc finger)"/>
    <property type="match status" value="1"/>
</dbReference>
<keyword evidence="6" id="KW-0539">Nucleus</keyword>
<name>A0AAD9KIS6_RIDPI</name>
<sequence length="944" mass="103791">MSDVTDLPTQPDEQSAKDTAQSEHDSITSELREDVSTDSDRSSRNRSRRSSAAAAPSKSTESTTSTPKSKSPNVPAARTPRTNPGQTSAKASGEASSKQVVSPTVSAKNPKVPIRPGIPWIAGTRLEAKDYLDKWYPARVHDVDFEDCTVLIHFEGWNQRYDEWVAMDSDDLRHVTRHSERSKEKPKRVQKEEHRPGVYVFAKWTDCRMYPARVTRVNHNGSYEVLFYDGFRKTVQEMNIRAMPPDIQQEYAKAGLLPDGTKRGKCPDGVGLSKSVPPTLKDVTAMLKAVAVKREEDVLGKKRKRMSIGESVIAKKARLAMDETDITGPKWSTKQPKQVKMNISSDRQSTSSSHGDSMDEDDMKLTDLMKGDTAGSSASSISDKGEAETMKEPLYVADTASMDGGTKKKRQLVARKEFKIETDHNEFKCVEGSCGKSFRKKSLLDYHIKYYHMTPDTGATTTHTPTPAAPRKRKKTTSTCSTDSEISVGGHTGGSVGRKKRDSAASLSSLPPDTPTSQTAPVAASNSPAAAETTPREVPAVDTRIVEEAPPSVTEESIPEEPCEDRGVATATSSPVKVKEEVVNCVCRVSEETGLMVQCDVCLCWQHAACMELSEDALPCRYVCFVCSNAPGLRDSARYLHDQDWLQLGTMARFDFLPPDPNASNKAQIVRTTHDLVGDVHHVQTVLDSLRRNIHVLETRKQPELGFWTKNWDEKSAARKMDTETGVDSKDTVRRTLDMHTDQPSDPGSDLQQCESDVKVAVMSETESKPEVSVKMEVDSDLPLQKCLEFAVEGGKDATETNADGASEKMLTGESPEACQKLSDSGLKDVIPKIESSSHQVAGEVVTRSGVDIGAKGEDSIKTEDTKEEHQAACETRLLQHIVTSQTAIDSSLNVIEEQVTVLEMGEEMGRDGEDILRDVSHIKRSLHQLIADLATVRKIAAFH</sequence>
<evidence type="ECO:0000256" key="2">
    <source>
        <dbReference type="ARBA" id="ARBA00022723"/>
    </source>
</evidence>
<dbReference type="GO" id="GO:0008270">
    <property type="term" value="F:zinc ion binding"/>
    <property type="evidence" value="ECO:0007669"/>
    <property type="project" value="UniProtKB-KW"/>
</dbReference>
<dbReference type="Pfam" id="PF20826">
    <property type="entry name" value="PHD_5"/>
    <property type="match status" value="1"/>
</dbReference>
<keyword evidence="5" id="KW-0862">Zinc</keyword>
<feature type="compositionally biased region" description="Low complexity" evidence="8">
    <location>
        <begin position="50"/>
        <end position="73"/>
    </location>
</feature>
<dbReference type="InterPro" id="IPR019786">
    <property type="entry name" value="Zinc_finger_PHD-type_CS"/>
</dbReference>
<dbReference type="Pfam" id="PF02820">
    <property type="entry name" value="MBT"/>
    <property type="match status" value="1"/>
</dbReference>
<dbReference type="Gene3D" id="2.30.30.140">
    <property type="match status" value="2"/>
</dbReference>
<accession>A0AAD9KIS6</accession>
<dbReference type="SMART" id="SM00333">
    <property type="entry name" value="TUDOR"/>
    <property type="match status" value="1"/>
</dbReference>
<feature type="compositionally biased region" description="Low complexity" evidence="8">
    <location>
        <begin position="504"/>
        <end position="533"/>
    </location>
</feature>
<reference evidence="10" key="1">
    <citation type="journal article" date="2023" name="Mol. Biol. Evol.">
        <title>Third-Generation Sequencing Reveals the Adaptive Role of the Epigenome in Three Deep-Sea Polychaetes.</title>
        <authorList>
            <person name="Perez M."/>
            <person name="Aroh O."/>
            <person name="Sun Y."/>
            <person name="Lan Y."/>
            <person name="Juniper S.K."/>
            <person name="Young C.R."/>
            <person name="Angers B."/>
            <person name="Qian P.Y."/>
        </authorList>
    </citation>
    <scope>NUCLEOTIDE SEQUENCE</scope>
    <source>
        <strain evidence="10">R07B-5</strain>
    </source>
</reference>
<dbReference type="InterPro" id="IPR013083">
    <property type="entry name" value="Znf_RING/FYVE/PHD"/>
</dbReference>
<feature type="compositionally biased region" description="Polar residues" evidence="8">
    <location>
        <begin position="80"/>
        <end position="107"/>
    </location>
</feature>
<dbReference type="PROSITE" id="PS01359">
    <property type="entry name" value="ZF_PHD_1"/>
    <property type="match status" value="1"/>
</dbReference>
<evidence type="ECO:0000256" key="1">
    <source>
        <dbReference type="ARBA" id="ARBA00004123"/>
    </source>
</evidence>
<feature type="region of interest" description="Disordered" evidence="8">
    <location>
        <begin position="454"/>
        <end position="567"/>
    </location>
</feature>
<evidence type="ECO:0000256" key="4">
    <source>
        <dbReference type="ARBA" id="ARBA00022771"/>
    </source>
</evidence>
<organism evidence="10 11">
    <name type="scientific">Ridgeia piscesae</name>
    <name type="common">Tubeworm</name>
    <dbReference type="NCBI Taxonomy" id="27915"/>
    <lineage>
        <taxon>Eukaryota</taxon>
        <taxon>Metazoa</taxon>
        <taxon>Spiralia</taxon>
        <taxon>Lophotrochozoa</taxon>
        <taxon>Annelida</taxon>
        <taxon>Polychaeta</taxon>
        <taxon>Sedentaria</taxon>
        <taxon>Canalipalpata</taxon>
        <taxon>Sabellida</taxon>
        <taxon>Siboglinidae</taxon>
        <taxon>Ridgeia</taxon>
    </lineage>
</organism>
<evidence type="ECO:0000256" key="7">
    <source>
        <dbReference type="PROSITE-ProRule" id="PRU00042"/>
    </source>
</evidence>
<evidence type="ECO:0000256" key="8">
    <source>
        <dbReference type="SAM" id="MobiDB-lite"/>
    </source>
</evidence>
<feature type="compositionally biased region" description="Basic and acidic residues" evidence="8">
    <location>
        <begin position="14"/>
        <end position="43"/>
    </location>
</feature>
<dbReference type="PANTHER" id="PTHR15856">
    <property type="entry name" value="PHD FINGER PROTEIN 20-RELATED"/>
    <property type="match status" value="1"/>
</dbReference>
<dbReference type="InterPro" id="IPR002999">
    <property type="entry name" value="Tudor"/>
</dbReference>
<feature type="region of interest" description="Disordered" evidence="8">
    <location>
        <begin position="1"/>
        <end position="109"/>
    </location>
</feature>
<evidence type="ECO:0000313" key="11">
    <source>
        <dbReference type="Proteomes" id="UP001209878"/>
    </source>
</evidence>
<dbReference type="GO" id="GO:0005634">
    <property type="term" value="C:nucleus"/>
    <property type="evidence" value="ECO:0007669"/>
    <property type="project" value="UniProtKB-SubCell"/>
</dbReference>
<dbReference type="GO" id="GO:0044545">
    <property type="term" value="C:NSL complex"/>
    <property type="evidence" value="ECO:0007669"/>
    <property type="project" value="TreeGrafter"/>
</dbReference>
<evidence type="ECO:0000256" key="3">
    <source>
        <dbReference type="ARBA" id="ARBA00022737"/>
    </source>
</evidence>
<dbReference type="CDD" id="cd20104">
    <property type="entry name" value="MBT_PHF20L1-like"/>
    <property type="match status" value="1"/>
</dbReference>
<keyword evidence="3" id="KW-0677">Repeat</keyword>
<feature type="region of interest" description="Disordered" evidence="8">
    <location>
        <begin position="325"/>
        <end position="389"/>
    </location>
</feature>
<dbReference type="InterPro" id="IPR013087">
    <property type="entry name" value="Znf_C2H2_type"/>
</dbReference>
<feature type="domain" description="C2H2-type" evidence="9">
    <location>
        <begin position="427"/>
        <end position="457"/>
    </location>
</feature>
<dbReference type="InterPro" id="IPR011011">
    <property type="entry name" value="Znf_FYVE_PHD"/>
</dbReference>
<evidence type="ECO:0000259" key="9">
    <source>
        <dbReference type="PROSITE" id="PS50157"/>
    </source>
</evidence>
<dbReference type="SUPFAM" id="SSF63748">
    <property type="entry name" value="Tudor/PWWP/MBT"/>
    <property type="match status" value="2"/>
</dbReference>
<comment type="subcellular location">
    <subcellularLocation>
        <location evidence="1">Nucleus</location>
    </subcellularLocation>
</comment>
<dbReference type="InterPro" id="IPR004092">
    <property type="entry name" value="Mbt"/>
</dbReference>
<keyword evidence="4 7" id="KW-0863">Zinc-finger</keyword>